<proteinExistence type="predicted"/>
<feature type="transmembrane region" description="Helical" evidence="1">
    <location>
        <begin position="250"/>
        <end position="268"/>
    </location>
</feature>
<sequence>MVLPICSVGIALLALAPVLPGGFVLHYDMVFTPRQPLLPDVIGVSSALPRSVPADAVLALATTIIPGDVLQKLILFGVFVAAPLGAGRLVPTMSTGTRLVAAVAYGWTPYVAERLFIGHWPYLIAYACLPWIVAFGLALRRGEPRALPKLVLAIAPAVLTPSGGVIACLVALAASGIRRAPVVGGVAAVLNAPWLVPSLLRGGDALSSPDAVAAFAARGENWAGPVVSVLGLGGLWNADVVPASRAVPLVPVFTLALVVLALLGQRVLASRIGVTPARSLLALGAAGVLLALLGTLPYGAYLLRWLVEAVPGAGLLRDGQKWVALWAVPFALGLALAIEQAARYLRVRWQRVALFAVAAVAPFVLLPDLAFAGFGRLEPVRYPDDWRIVTERLADDPREGDVVALPFASYRAFAWNDHRPMHDPAPRFLPRGVVIGDTLYVDGAPIPGEDPRAEQIRRTLATDGDLGAVGVGWVLVEHGTPGDVEPALLDRLTPEYRGEWLSLYRVPGDIGRPQQFTPPLVPVSLAHGVAALLIGSSLLVAYCPWPRGRDRLSATSEVEGVKWPSS</sequence>
<name>A0ABW2BSY8_9PSEU</name>
<dbReference type="EMBL" id="JBHSXX010000001">
    <property type="protein sequence ID" value="MFC6865640.1"/>
    <property type="molecule type" value="Genomic_DNA"/>
</dbReference>
<comment type="caution">
    <text evidence="2">The sequence shown here is derived from an EMBL/GenBank/DDBJ whole genome shotgun (WGS) entry which is preliminary data.</text>
</comment>
<feature type="transmembrane region" description="Helical" evidence="1">
    <location>
        <begin position="120"/>
        <end position="139"/>
    </location>
</feature>
<keyword evidence="1" id="KW-1133">Transmembrane helix</keyword>
<keyword evidence="1" id="KW-0812">Transmembrane</keyword>
<evidence type="ECO:0000256" key="1">
    <source>
        <dbReference type="SAM" id="Phobius"/>
    </source>
</evidence>
<reference evidence="3" key="1">
    <citation type="journal article" date="2019" name="Int. J. Syst. Evol. Microbiol.">
        <title>The Global Catalogue of Microorganisms (GCM) 10K type strain sequencing project: providing services to taxonomists for standard genome sequencing and annotation.</title>
        <authorList>
            <consortium name="The Broad Institute Genomics Platform"/>
            <consortium name="The Broad Institute Genome Sequencing Center for Infectious Disease"/>
            <person name="Wu L."/>
            <person name="Ma J."/>
        </authorList>
    </citation>
    <scope>NUCLEOTIDE SEQUENCE [LARGE SCALE GENOMIC DNA]</scope>
    <source>
        <strain evidence="3">KCTC 32255</strain>
    </source>
</reference>
<keyword evidence="1" id="KW-0472">Membrane</keyword>
<evidence type="ECO:0008006" key="4">
    <source>
        <dbReference type="Google" id="ProtNLM"/>
    </source>
</evidence>
<feature type="transmembrane region" description="Helical" evidence="1">
    <location>
        <begin position="280"/>
        <end position="303"/>
    </location>
</feature>
<protein>
    <recommendedName>
        <fullName evidence="4">Membrane protein YfhO</fullName>
    </recommendedName>
</protein>
<dbReference type="RefSeq" id="WP_345392102.1">
    <property type="nucleotide sequence ID" value="NZ_BAABLA010000007.1"/>
</dbReference>
<organism evidence="2 3">
    <name type="scientific">Haloechinothrix salitolerans</name>
    <dbReference type="NCBI Taxonomy" id="926830"/>
    <lineage>
        <taxon>Bacteria</taxon>
        <taxon>Bacillati</taxon>
        <taxon>Actinomycetota</taxon>
        <taxon>Actinomycetes</taxon>
        <taxon>Pseudonocardiales</taxon>
        <taxon>Pseudonocardiaceae</taxon>
        <taxon>Haloechinothrix</taxon>
    </lineage>
</organism>
<feature type="transmembrane region" description="Helical" evidence="1">
    <location>
        <begin position="180"/>
        <end position="200"/>
    </location>
</feature>
<dbReference type="Proteomes" id="UP001596337">
    <property type="component" value="Unassembled WGS sequence"/>
</dbReference>
<keyword evidence="3" id="KW-1185">Reference proteome</keyword>
<evidence type="ECO:0000313" key="3">
    <source>
        <dbReference type="Proteomes" id="UP001596337"/>
    </source>
</evidence>
<feature type="transmembrane region" description="Helical" evidence="1">
    <location>
        <begin position="323"/>
        <end position="345"/>
    </location>
</feature>
<evidence type="ECO:0000313" key="2">
    <source>
        <dbReference type="EMBL" id="MFC6865640.1"/>
    </source>
</evidence>
<gene>
    <name evidence="2" type="ORF">ACFQGD_00605</name>
</gene>
<accession>A0ABW2BSY8</accession>
<feature type="transmembrane region" description="Helical" evidence="1">
    <location>
        <begin position="151"/>
        <end position="174"/>
    </location>
</feature>
<feature type="transmembrane region" description="Helical" evidence="1">
    <location>
        <begin position="352"/>
        <end position="374"/>
    </location>
</feature>